<feature type="transmembrane region" description="Helical" evidence="4">
    <location>
        <begin position="100"/>
        <end position="119"/>
    </location>
</feature>
<feature type="transmembrane region" description="Helical" evidence="4">
    <location>
        <begin position="336"/>
        <end position="359"/>
    </location>
</feature>
<feature type="transmembrane region" description="Helical" evidence="4">
    <location>
        <begin position="217"/>
        <end position="241"/>
    </location>
</feature>
<comment type="subcellular location">
    <subcellularLocation>
        <location evidence="1">Cell inner membrane</location>
        <topology evidence="1">Multi-pass membrane protein</topology>
    </subcellularLocation>
</comment>
<feature type="transmembrane region" description="Helical" evidence="4">
    <location>
        <begin position="603"/>
        <end position="623"/>
    </location>
</feature>
<keyword evidence="4" id="KW-0472">Membrane</keyword>
<feature type="transmembrane region" description="Helical" evidence="4">
    <location>
        <begin position="6"/>
        <end position="34"/>
    </location>
</feature>
<keyword evidence="7" id="KW-1185">Reference proteome</keyword>
<feature type="transmembrane region" description="Helical" evidence="4">
    <location>
        <begin position="170"/>
        <end position="192"/>
    </location>
</feature>
<protein>
    <submittedName>
        <fullName evidence="6">Glucose/galactose transporter</fullName>
    </submittedName>
</protein>
<dbReference type="AlphaFoldDB" id="A0AAD4L7C9"/>
<dbReference type="RefSeq" id="XP_046077940.1">
    <property type="nucleotide sequence ID" value="XM_046217761.1"/>
</dbReference>
<evidence type="ECO:0000256" key="2">
    <source>
        <dbReference type="ARBA" id="ARBA00022475"/>
    </source>
</evidence>
<keyword evidence="2" id="KW-1003">Cell membrane</keyword>
<keyword evidence="4" id="KW-1133">Transmembrane helix</keyword>
<feature type="transmembrane region" description="Helical" evidence="4">
    <location>
        <begin position="538"/>
        <end position="558"/>
    </location>
</feature>
<feature type="transmembrane region" description="Helical" evidence="4">
    <location>
        <begin position="494"/>
        <end position="517"/>
    </location>
</feature>
<proteinExistence type="predicted"/>
<sequence>MADRRIHVLVVSITVLVLASIFVGLYLISCIFVVRRLKLPDYLMLLAWIIDFAFVFSLLYAVGKDFGLHEHDIKPGNEVPVNKSLYVFNILYKVFYRANYVLLFIIIAVGVALTILQIFHFHLEQTNKDCTNIILASLSSSPYNIATDIAILFMPIPLLTRIHLPFRQRVILVVTFGAGILVILIDVVRIAFFPNTAKTQLQVLNSYYTEDITNQDYTWYAAYTLMLSVLEVNMTIICACIPSLRPLATRFSPFLIHNPQQVASRHAGRKSTLQGADGSDSKEEEAPSEMIHVLTSSQEKEKETRDTRNRYPQIKLLNLLNLRPTRMLRLNAKQSIPPNILVTILIFIWRTAFGFLEVLSLRIGLVHLGPWRTYTLEGAYWLGYLLGPLPRLGFTAAFMSGLYIYALGTFLFWLSAVLVSFPIFFASNLIIGSGLGILEMTAKLFIAICGPLEYAEVRLCTSQGFQGLGSLFARLLAGKLLLPRVGQISEVISIQWTFLGITFLVMLLVAVFYYLPVPEALDQDLQELARRRGAVNKAKVLGVPVIYVTIILGVWSQFFQEAGQEVHASKLTDVDIDSIGSTVWIFARFLAAFIIWMGLKPRWVLIFSFTASIIVSVVCLKTTGVTSIAMAILFWFTAAPAFPIIYAMSMRGMGVHTKTASAFMAASLSNGFMAFLARYAVKAAIGEPNSYIIVAAFWGTAAIFPIYLNLVPAAKRQVDPIKNEYLMDYDSISEESRRLSPNI</sequence>
<feature type="transmembrane region" description="Helical" evidence="4">
    <location>
        <begin position="691"/>
        <end position="710"/>
    </location>
</feature>
<reference evidence="6" key="1">
    <citation type="submission" date="2021-12" db="EMBL/GenBank/DDBJ databases">
        <title>Convergent genome expansion in fungi linked to evolution of root-endophyte symbiosis.</title>
        <authorList>
            <consortium name="DOE Joint Genome Institute"/>
            <person name="Ke Y.-H."/>
            <person name="Bonito G."/>
            <person name="Liao H.-L."/>
            <person name="Looney B."/>
            <person name="Rojas-Flechas A."/>
            <person name="Nash J."/>
            <person name="Hameed K."/>
            <person name="Schadt C."/>
            <person name="Martin F."/>
            <person name="Crous P.W."/>
            <person name="Miettinen O."/>
            <person name="Magnuson J.K."/>
            <person name="Labbe J."/>
            <person name="Jacobson D."/>
            <person name="Doktycz M.J."/>
            <person name="Veneault-Fourrey C."/>
            <person name="Kuo A."/>
            <person name="Mondo S."/>
            <person name="Calhoun S."/>
            <person name="Riley R."/>
            <person name="Ohm R."/>
            <person name="LaButti K."/>
            <person name="Andreopoulos B."/>
            <person name="Pangilinan J."/>
            <person name="Nolan M."/>
            <person name="Tritt A."/>
            <person name="Clum A."/>
            <person name="Lipzen A."/>
            <person name="Daum C."/>
            <person name="Barry K."/>
            <person name="Grigoriev I.V."/>
            <person name="Vilgalys R."/>
        </authorList>
    </citation>
    <scope>NUCLEOTIDE SEQUENCE</scope>
    <source>
        <strain evidence="6">PMI_201</strain>
    </source>
</reference>
<dbReference type="InterPro" id="IPR049326">
    <property type="entry name" value="Rhodopsin_dom_fungi"/>
</dbReference>
<gene>
    <name evidence="6" type="ORF">BGW36DRAFT_392970</name>
</gene>
<evidence type="ECO:0000313" key="7">
    <source>
        <dbReference type="Proteomes" id="UP001201262"/>
    </source>
</evidence>
<feature type="region of interest" description="Disordered" evidence="3">
    <location>
        <begin position="262"/>
        <end position="307"/>
    </location>
</feature>
<keyword evidence="4" id="KW-0812">Transmembrane</keyword>
<dbReference type="GeneID" id="70248048"/>
<feature type="transmembrane region" description="Helical" evidence="4">
    <location>
        <begin position="660"/>
        <end position="679"/>
    </location>
</feature>
<organism evidence="6 7">
    <name type="scientific">Talaromyces proteolyticus</name>
    <dbReference type="NCBI Taxonomy" id="1131652"/>
    <lineage>
        <taxon>Eukaryota</taxon>
        <taxon>Fungi</taxon>
        <taxon>Dikarya</taxon>
        <taxon>Ascomycota</taxon>
        <taxon>Pezizomycotina</taxon>
        <taxon>Eurotiomycetes</taxon>
        <taxon>Eurotiomycetidae</taxon>
        <taxon>Eurotiales</taxon>
        <taxon>Trichocomaceae</taxon>
        <taxon>Talaromyces</taxon>
        <taxon>Talaromyces sect. Bacilispori</taxon>
    </lineage>
</organism>
<evidence type="ECO:0000256" key="1">
    <source>
        <dbReference type="ARBA" id="ARBA00004429"/>
    </source>
</evidence>
<dbReference type="Pfam" id="PF20684">
    <property type="entry name" value="Fung_rhodopsin"/>
    <property type="match status" value="1"/>
</dbReference>
<dbReference type="GO" id="GO:0005886">
    <property type="term" value="C:plasma membrane"/>
    <property type="evidence" value="ECO:0007669"/>
    <property type="project" value="UniProtKB-SubCell"/>
</dbReference>
<dbReference type="PANTHER" id="PTHR43702:SF13">
    <property type="entry name" value="MONOSACCHARIDE TRANSPORTER, PUTATIVE (AFU_ORTHOLOGUE AFUA_4G06630)-RELATED"/>
    <property type="match status" value="1"/>
</dbReference>
<feature type="transmembrane region" description="Helical" evidence="4">
    <location>
        <begin position="402"/>
        <end position="424"/>
    </location>
</feature>
<accession>A0AAD4L7C9</accession>
<dbReference type="EMBL" id="JAJTJA010000001">
    <property type="protein sequence ID" value="KAH8705319.1"/>
    <property type="molecule type" value="Genomic_DNA"/>
</dbReference>
<name>A0AAD4L7C9_9EURO</name>
<dbReference type="InterPro" id="IPR050375">
    <property type="entry name" value="MFS_TsgA-like"/>
</dbReference>
<evidence type="ECO:0000313" key="6">
    <source>
        <dbReference type="EMBL" id="KAH8705319.1"/>
    </source>
</evidence>
<dbReference type="SUPFAM" id="SSF103473">
    <property type="entry name" value="MFS general substrate transporter"/>
    <property type="match status" value="1"/>
</dbReference>
<feature type="transmembrane region" description="Helical" evidence="4">
    <location>
        <begin position="41"/>
        <end position="62"/>
    </location>
</feature>
<feature type="transmembrane region" description="Helical" evidence="4">
    <location>
        <begin position="578"/>
        <end position="596"/>
    </location>
</feature>
<feature type="compositionally biased region" description="Basic and acidic residues" evidence="3">
    <location>
        <begin position="298"/>
        <end position="307"/>
    </location>
</feature>
<dbReference type="Proteomes" id="UP001201262">
    <property type="component" value="Unassembled WGS sequence"/>
</dbReference>
<evidence type="ECO:0000256" key="3">
    <source>
        <dbReference type="SAM" id="MobiDB-lite"/>
    </source>
</evidence>
<dbReference type="InterPro" id="IPR036259">
    <property type="entry name" value="MFS_trans_sf"/>
</dbReference>
<feature type="domain" description="Rhodopsin" evidence="5">
    <location>
        <begin position="95"/>
        <end position="249"/>
    </location>
</feature>
<dbReference type="PANTHER" id="PTHR43702">
    <property type="entry name" value="L-FUCOSE-PROTON SYMPORTER"/>
    <property type="match status" value="1"/>
</dbReference>
<evidence type="ECO:0000259" key="5">
    <source>
        <dbReference type="Pfam" id="PF20684"/>
    </source>
</evidence>
<comment type="caution">
    <text evidence="6">The sequence shown here is derived from an EMBL/GenBank/DDBJ whole genome shotgun (WGS) entry which is preliminary data.</text>
</comment>
<evidence type="ECO:0000256" key="4">
    <source>
        <dbReference type="SAM" id="Phobius"/>
    </source>
</evidence>
<feature type="transmembrane region" description="Helical" evidence="4">
    <location>
        <begin position="629"/>
        <end position="648"/>
    </location>
</feature>
<dbReference type="Gene3D" id="1.20.1250.20">
    <property type="entry name" value="MFS general substrate transporter like domains"/>
    <property type="match status" value="2"/>
</dbReference>